<dbReference type="GO" id="GO:0003743">
    <property type="term" value="F:translation initiation factor activity"/>
    <property type="evidence" value="ECO:0007669"/>
    <property type="project" value="InterPro"/>
</dbReference>
<dbReference type="AlphaFoldDB" id="L7FKB3"/>
<dbReference type="SUPFAM" id="SSF55159">
    <property type="entry name" value="eIF1-like"/>
    <property type="match status" value="1"/>
</dbReference>
<dbReference type="EMBL" id="KB206986">
    <property type="protein sequence ID" value="ELP86364.1"/>
    <property type="molecule type" value="Genomic_DNA"/>
</dbReference>
<organism evidence="4 5">
    <name type="scientific">Entamoeba invadens IP1</name>
    <dbReference type="NCBI Taxonomy" id="370355"/>
    <lineage>
        <taxon>Eukaryota</taxon>
        <taxon>Amoebozoa</taxon>
        <taxon>Evosea</taxon>
        <taxon>Archamoebae</taxon>
        <taxon>Mastigamoebida</taxon>
        <taxon>Entamoebidae</taxon>
        <taxon>Entamoeba</taxon>
    </lineage>
</organism>
<protein>
    <submittedName>
        <fullName evidence="4">Translation factor sui1, putative</fullName>
    </submittedName>
</protein>
<dbReference type="InterPro" id="IPR001950">
    <property type="entry name" value="SUI1"/>
</dbReference>
<keyword evidence="5" id="KW-1185">Reference proteome</keyword>
<dbReference type="GeneID" id="14885339"/>
<dbReference type="KEGG" id="eiv:EIN_296840"/>
<dbReference type="Proteomes" id="UP000014680">
    <property type="component" value="Unassembled WGS sequence"/>
</dbReference>
<evidence type="ECO:0000313" key="5">
    <source>
        <dbReference type="Proteomes" id="UP000014680"/>
    </source>
</evidence>
<evidence type="ECO:0000313" key="4">
    <source>
        <dbReference type="EMBL" id="ELP86364.1"/>
    </source>
</evidence>
<dbReference type="OMA" id="VENHIHI"/>
<evidence type="ECO:0000256" key="2">
    <source>
        <dbReference type="ARBA" id="ARBA00022917"/>
    </source>
</evidence>
<sequence>MSEKQETLITNTDQLVEDSTISGKGAFVVHFRIQQRGKRKCLTTISGLPERYDMELILKHFKHTFSCNGSLEKKETGTEMKLTGDQRKAASNFFITEGILTQENIKIHGF</sequence>
<dbReference type="VEuPathDB" id="AmoebaDB:EIN_296840"/>
<dbReference type="RefSeq" id="XP_004185710.1">
    <property type="nucleotide sequence ID" value="XM_004185662.1"/>
</dbReference>
<dbReference type="PANTHER" id="PTHR10388">
    <property type="entry name" value="EUKARYOTIC TRANSLATION INITIATION FACTOR SUI1"/>
    <property type="match status" value="1"/>
</dbReference>
<dbReference type="Pfam" id="PF01253">
    <property type="entry name" value="SUI1"/>
    <property type="match status" value="1"/>
</dbReference>
<evidence type="ECO:0000256" key="1">
    <source>
        <dbReference type="ARBA" id="ARBA00005422"/>
    </source>
</evidence>
<dbReference type="Gene3D" id="3.30.780.10">
    <property type="entry name" value="SUI1-like domain"/>
    <property type="match status" value="1"/>
</dbReference>
<proteinExistence type="inferred from homology"/>
<evidence type="ECO:0000259" key="3">
    <source>
        <dbReference type="PROSITE" id="PS50296"/>
    </source>
</evidence>
<dbReference type="OrthoDB" id="10248435at2759"/>
<dbReference type="InterPro" id="IPR036877">
    <property type="entry name" value="SUI1_dom_sf"/>
</dbReference>
<dbReference type="PROSITE" id="PS50296">
    <property type="entry name" value="SUI1"/>
    <property type="match status" value="1"/>
</dbReference>
<reference evidence="4 5" key="1">
    <citation type="submission" date="2012-10" db="EMBL/GenBank/DDBJ databases">
        <authorList>
            <person name="Zafar N."/>
            <person name="Inman J."/>
            <person name="Hall N."/>
            <person name="Lorenzi H."/>
            <person name="Caler E."/>
        </authorList>
    </citation>
    <scope>NUCLEOTIDE SEQUENCE [LARGE SCALE GENOMIC DNA]</scope>
    <source>
        <strain evidence="4 5">IP1</strain>
    </source>
</reference>
<dbReference type="InterPro" id="IPR005874">
    <property type="entry name" value="SUI1_euk"/>
</dbReference>
<name>L7FKB3_ENTIV</name>
<comment type="similarity">
    <text evidence="1">Belongs to the SUI1 family.</text>
</comment>
<keyword evidence="2" id="KW-0648">Protein biosynthesis</keyword>
<accession>L7FKB3</accession>
<gene>
    <name evidence="4" type="ORF">EIN_296840</name>
</gene>
<feature type="domain" description="SUI1" evidence="3">
    <location>
        <begin position="29"/>
        <end position="98"/>
    </location>
</feature>
<dbReference type="CDD" id="cd11566">
    <property type="entry name" value="eIF1_SUI1"/>
    <property type="match status" value="1"/>
</dbReference>